<dbReference type="NCBIfam" id="NF009538">
    <property type="entry name" value="PRK12904.1"/>
    <property type="match status" value="1"/>
</dbReference>
<feature type="domain" description="Helicase C-terminal" evidence="19">
    <location>
        <begin position="413"/>
        <end position="618"/>
    </location>
</feature>
<dbReference type="InterPro" id="IPR000185">
    <property type="entry name" value="SecA"/>
</dbReference>
<dbReference type="InterPro" id="IPR011115">
    <property type="entry name" value="SecA_DEAD"/>
</dbReference>
<feature type="domain" description="Helicase ATP-binding" evidence="18">
    <location>
        <begin position="86"/>
        <end position="244"/>
    </location>
</feature>
<keyword evidence="11 15" id="KW-0653">Protein transport</keyword>
<keyword evidence="5 15" id="KW-1003">Cell membrane</keyword>
<evidence type="ECO:0000256" key="1">
    <source>
        <dbReference type="ARBA" id="ARBA00001947"/>
    </source>
</evidence>
<comment type="similarity">
    <text evidence="3 15 16">Belongs to the SecA family.</text>
</comment>
<dbReference type="InterPro" id="IPR004027">
    <property type="entry name" value="SEC_C_motif"/>
</dbReference>
<dbReference type="HAMAP" id="MF_01382">
    <property type="entry name" value="SecA"/>
    <property type="match status" value="1"/>
</dbReference>
<protein>
    <recommendedName>
        <fullName evidence="15 16">Protein translocase subunit SecA</fullName>
        <ecNumber evidence="15">7.4.2.8</ecNumber>
    </recommendedName>
</protein>
<keyword evidence="7" id="KW-0479">Metal-binding</keyword>
<dbReference type="InterPro" id="IPR014018">
    <property type="entry name" value="SecA_motor_DEAD"/>
</dbReference>
<dbReference type="InterPro" id="IPR001650">
    <property type="entry name" value="Helicase_C-like"/>
</dbReference>
<feature type="region of interest" description="Disordered" evidence="17">
    <location>
        <begin position="837"/>
        <end position="1071"/>
    </location>
</feature>
<dbReference type="SUPFAM" id="SSF103642">
    <property type="entry name" value="Sec-C motif"/>
    <property type="match status" value="1"/>
</dbReference>
<keyword evidence="12 15" id="KW-1278">Translocase</keyword>
<dbReference type="Pfam" id="PF07517">
    <property type="entry name" value="SecA_DEAD"/>
    <property type="match status" value="1"/>
</dbReference>
<dbReference type="Gene3D" id="3.10.450.50">
    <property type="match status" value="1"/>
</dbReference>
<dbReference type="InterPro" id="IPR011130">
    <property type="entry name" value="SecA_preprotein_X-link_dom"/>
</dbReference>
<feature type="compositionally biased region" description="Gly residues" evidence="17">
    <location>
        <begin position="1024"/>
        <end position="1033"/>
    </location>
</feature>
<keyword evidence="4 15" id="KW-0813">Transport</keyword>
<feature type="binding site" evidence="15">
    <location>
        <begin position="102"/>
        <end position="106"/>
    </location>
    <ligand>
        <name>ATP</name>
        <dbReference type="ChEBI" id="CHEBI:30616"/>
    </ligand>
</feature>
<dbReference type="Proteomes" id="UP001370100">
    <property type="component" value="Unassembled WGS sequence"/>
</dbReference>
<dbReference type="SUPFAM" id="SSF81886">
    <property type="entry name" value="Helical scaffold and wing domains of SecA"/>
    <property type="match status" value="1"/>
</dbReference>
<comment type="subcellular location">
    <subcellularLocation>
        <location evidence="15">Cell membrane</location>
        <topology evidence="15">Peripheral membrane protein</topology>
        <orientation evidence="15">Cytoplasmic side</orientation>
    </subcellularLocation>
    <subcellularLocation>
        <location evidence="15">Cytoplasm</location>
    </subcellularLocation>
    <subcellularLocation>
        <location evidence="2">Membrane</location>
        <topology evidence="2">Peripheral membrane protein</topology>
    </subcellularLocation>
    <text evidence="15">Distribution is 50-50.</text>
</comment>
<dbReference type="Pfam" id="PF21090">
    <property type="entry name" value="P-loop_SecA"/>
    <property type="match status" value="1"/>
</dbReference>
<comment type="catalytic activity">
    <reaction evidence="15">
        <text>ATP + H2O + cellular proteinSide 1 = ADP + phosphate + cellular proteinSide 2.</text>
        <dbReference type="EC" id="7.4.2.8"/>
    </reaction>
</comment>
<feature type="compositionally biased region" description="Low complexity" evidence="17">
    <location>
        <begin position="900"/>
        <end position="930"/>
    </location>
</feature>
<comment type="caution">
    <text evidence="21">The sequence shown here is derived from an EMBL/GenBank/DDBJ whole genome shotgun (WGS) entry which is preliminary data.</text>
</comment>
<dbReference type="InterPro" id="IPR036670">
    <property type="entry name" value="SecA_X-link_sf"/>
</dbReference>
<evidence type="ECO:0000256" key="15">
    <source>
        <dbReference type="HAMAP-Rule" id="MF_01382"/>
    </source>
</evidence>
<dbReference type="InterPro" id="IPR020937">
    <property type="entry name" value="SecA_CS"/>
</dbReference>
<comment type="function">
    <text evidence="15">Part of the Sec protein translocase complex. Interacts with the SecYEG preprotein conducting channel. Has a central role in coupling the hydrolysis of ATP to the transfer of proteins into and across the cell membrane, serving as an ATP-driven molecular motor driving the stepwise translocation of polypeptide chains across the membrane.</text>
</comment>
<accession>A0ABU8MZ43</accession>
<dbReference type="EC" id="7.4.2.8" evidence="15"/>
<dbReference type="EMBL" id="JBBEGL010000001">
    <property type="protein sequence ID" value="MEJ2885394.1"/>
    <property type="molecule type" value="Genomic_DNA"/>
</dbReference>
<dbReference type="PRINTS" id="PR00906">
    <property type="entry name" value="SECA"/>
</dbReference>
<keyword evidence="9" id="KW-0862">Zinc</keyword>
<organism evidence="21 22">
    <name type="scientific">Actinomycetospora aeridis</name>
    <dbReference type="NCBI Taxonomy" id="3129231"/>
    <lineage>
        <taxon>Bacteria</taxon>
        <taxon>Bacillati</taxon>
        <taxon>Actinomycetota</taxon>
        <taxon>Actinomycetes</taxon>
        <taxon>Pseudonocardiales</taxon>
        <taxon>Pseudonocardiaceae</taxon>
        <taxon>Actinomycetospora</taxon>
    </lineage>
</organism>
<gene>
    <name evidence="15 21" type="primary">secA</name>
    <name evidence="21" type="ORF">WCD41_02955</name>
</gene>
<evidence type="ECO:0000313" key="22">
    <source>
        <dbReference type="Proteomes" id="UP001370100"/>
    </source>
</evidence>
<dbReference type="CDD" id="cd18803">
    <property type="entry name" value="SF2_C_secA"/>
    <property type="match status" value="1"/>
</dbReference>
<dbReference type="InterPro" id="IPR027417">
    <property type="entry name" value="P-loop_NTPase"/>
</dbReference>
<evidence type="ECO:0000259" key="20">
    <source>
        <dbReference type="PROSITE" id="PS51196"/>
    </source>
</evidence>
<evidence type="ECO:0000256" key="13">
    <source>
        <dbReference type="ARBA" id="ARBA00023010"/>
    </source>
</evidence>
<feature type="compositionally biased region" description="Low complexity" evidence="17">
    <location>
        <begin position="940"/>
        <end position="950"/>
    </location>
</feature>
<evidence type="ECO:0000256" key="12">
    <source>
        <dbReference type="ARBA" id="ARBA00022967"/>
    </source>
</evidence>
<feature type="binding site" evidence="15">
    <location>
        <position position="491"/>
    </location>
    <ligand>
        <name>ATP</name>
        <dbReference type="ChEBI" id="CHEBI:30616"/>
    </ligand>
</feature>
<dbReference type="SMART" id="SM00957">
    <property type="entry name" value="SecA_DEAD"/>
    <property type="match status" value="1"/>
</dbReference>
<evidence type="ECO:0000256" key="6">
    <source>
        <dbReference type="ARBA" id="ARBA00022490"/>
    </source>
</evidence>
<name>A0ABU8MZ43_9PSEU</name>
<dbReference type="PANTHER" id="PTHR30612">
    <property type="entry name" value="SECA INNER MEMBRANE COMPONENT OF SEC PROTEIN SECRETION SYSTEM"/>
    <property type="match status" value="1"/>
</dbReference>
<dbReference type="SUPFAM" id="SSF52540">
    <property type="entry name" value="P-loop containing nucleoside triphosphate hydrolases"/>
    <property type="match status" value="2"/>
</dbReference>
<keyword evidence="13 15" id="KW-0811">Translocation</keyword>
<evidence type="ECO:0000256" key="16">
    <source>
        <dbReference type="RuleBase" id="RU003874"/>
    </source>
</evidence>
<dbReference type="InterPro" id="IPR036266">
    <property type="entry name" value="SecA_Wing/Scaffold_sf"/>
</dbReference>
<dbReference type="SMART" id="SM00958">
    <property type="entry name" value="SecA_PP_bind"/>
    <property type="match status" value="1"/>
</dbReference>
<reference evidence="21 22" key="1">
    <citation type="submission" date="2024-03" db="EMBL/GenBank/DDBJ databases">
        <title>Actinomycetospora sp. OC33-EN06, a novel actinomycete isolated from wild orchid (Aerides multiflora).</title>
        <authorList>
            <person name="Suriyachadkun C."/>
        </authorList>
    </citation>
    <scope>NUCLEOTIDE SEQUENCE [LARGE SCALE GENOMIC DNA]</scope>
    <source>
        <strain evidence="21 22">OC33-EN06</strain>
    </source>
</reference>
<dbReference type="InterPro" id="IPR044722">
    <property type="entry name" value="SecA_SF2_C"/>
</dbReference>
<sequence length="1071" mass="117456">MVLNRLLRAGEARTVKRLGKIADYVDTFADEIAELTDDELRGKTDEFRERYAQGESLDDLLPETFAVVREAASRTLGQFHYPVQLMGGAALHEGNVAEMRTGEGKTLVSTLPAYLNAISGDPVHVVTVNDYLAQRDSQWMGRVHRFLGLEVGAIYSGMPSDERRRAYQADITYGTNNEFGFDFLRDNMAWSKAECVQRGHVFAVVDEVDSILIDEARTPLIISGPAEQSARWYTEFARLAPKMTKDVHYEVDERKKTIGVTEEGVSFIEDQLGIDNLYEAANTPLVGYLNNAIKVKELFLRDKDYIVRDGEVLIVDEFTGRVLVGRRYNEGLHQAIEAKENVEIKAENQTLATITLQNYFRLYDKLSGMTGTAQTEAAELSKTYKLGVVTIPTNRPPQRVDQADLVYKTEPAKFEAVADDVAEHYERGQPVLIGTTSVERSEYLAKLLTERGVPHSVLNAKFHEQEASIIAEAGRSGAVTVATNMAGRGTDIVLGGNPDFIADQRLRATGLDPVDTREEYEAAWDDTLAEVKDEVERESAEVKEAGGLYVLGTERHESRRIDNQLRGRSGRQGDPGESRFYLSLGDELMRRFNGAMVESIMTRFNLPEDMPIEAKMVSRAIRSAQTQVEQQNFEARKDILEYDEVMNQQRTVIYAERHRVLEGENLSDQVQNMIVDVVTAYVDGATSEGYSEDWDLEKLWTGLKQLYPVGVAWEDVVEEHDDVDRDLLVEVLTTDALDAYAARENEIDQIAPQGGMRELERQVVLSVLDRKWREHLYEMDYLKQGIGLRAMAQRDPKIEYKREGFEMFTSMMEGIREESVAFLFNLTIQVEEQAPVDAVPGANPSTDTNVQAAITPDTPDPRTSQTRTTAGAAPLPVDPRLTGAPTSAIPVPQRAPGSPVAPGLPGQPGGAPQAPAAQAPAAPAAGQVPTGRGGRGRPGRGPAPATQRPGGQQGPQGGRRAQRAAQDDGRDGGPATAAGPALSQLDQSAVPDAFRGAGLGGRRPQELNYSGPDEDGQAARHAAGEGGVTGGGRANPQQARRADTPSRNSPCPCGSGRKYKQCHGAPPRTPG</sequence>
<keyword evidence="14 15" id="KW-0472">Membrane</keyword>
<dbReference type="InterPro" id="IPR014001">
    <property type="entry name" value="Helicase_ATP-bd"/>
</dbReference>
<evidence type="ECO:0000256" key="7">
    <source>
        <dbReference type="ARBA" id="ARBA00022723"/>
    </source>
</evidence>
<evidence type="ECO:0000256" key="3">
    <source>
        <dbReference type="ARBA" id="ARBA00007650"/>
    </source>
</evidence>
<dbReference type="PROSITE" id="PS51196">
    <property type="entry name" value="SECA_MOTOR_DEAD"/>
    <property type="match status" value="1"/>
</dbReference>
<dbReference type="PROSITE" id="PS51192">
    <property type="entry name" value="HELICASE_ATP_BIND_1"/>
    <property type="match status" value="1"/>
</dbReference>
<dbReference type="PROSITE" id="PS01312">
    <property type="entry name" value="SECA"/>
    <property type="match status" value="1"/>
</dbReference>
<dbReference type="Pfam" id="PF01043">
    <property type="entry name" value="SecA_PP_bind"/>
    <property type="match status" value="1"/>
</dbReference>
<dbReference type="InterPro" id="IPR011116">
    <property type="entry name" value="SecA_Wing/Scaffold"/>
</dbReference>
<dbReference type="Pfam" id="PF07516">
    <property type="entry name" value="SecA_SW"/>
    <property type="match status" value="1"/>
</dbReference>
<proteinExistence type="inferred from homology"/>
<keyword evidence="10 15" id="KW-0067">ATP-binding</keyword>
<dbReference type="Gene3D" id="3.40.50.300">
    <property type="entry name" value="P-loop containing nucleotide triphosphate hydrolases"/>
    <property type="match status" value="2"/>
</dbReference>
<evidence type="ECO:0000259" key="18">
    <source>
        <dbReference type="PROSITE" id="PS51192"/>
    </source>
</evidence>
<dbReference type="Gene3D" id="3.90.1440.10">
    <property type="entry name" value="SecA, preprotein cross-linking domain"/>
    <property type="match status" value="1"/>
</dbReference>
<dbReference type="SUPFAM" id="SSF81767">
    <property type="entry name" value="Pre-protein crosslinking domain of SecA"/>
    <property type="match status" value="1"/>
</dbReference>
<evidence type="ECO:0000256" key="8">
    <source>
        <dbReference type="ARBA" id="ARBA00022741"/>
    </source>
</evidence>
<comment type="cofactor">
    <cofactor evidence="1">
        <name>Zn(2+)</name>
        <dbReference type="ChEBI" id="CHEBI:29105"/>
    </cofactor>
</comment>
<keyword evidence="8 15" id="KW-0547">Nucleotide-binding</keyword>
<feature type="binding site" evidence="15">
    <location>
        <position position="84"/>
    </location>
    <ligand>
        <name>ATP</name>
        <dbReference type="ChEBI" id="CHEBI:30616"/>
    </ligand>
</feature>
<feature type="domain" description="SecA family profile" evidence="20">
    <location>
        <begin position="1"/>
        <end position="613"/>
    </location>
</feature>
<dbReference type="PANTHER" id="PTHR30612:SF0">
    <property type="entry name" value="CHLOROPLAST PROTEIN-TRANSPORTING ATPASE"/>
    <property type="match status" value="1"/>
</dbReference>
<dbReference type="RefSeq" id="WP_337711878.1">
    <property type="nucleotide sequence ID" value="NZ_JBBEGL010000001.1"/>
</dbReference>
<evidence type="ECO:0000256" key="4">
    <source>
        <dbReference type="ARBA" id="ARBA00022448"/>
    </source>
</evidence>
<evidence type="ECO:0000256" key="2">
    <source>
        <dbReference type="ARBA" id="ARBA00004170"/>
    </source>
</evidence>
<dbReference type="Pfam" id="PF02810">
    <property type="entry name" value="SEC-C"/>
    <property type="match status" value="1"/>
</dbReference>
<comment type="subunit">
    <text evidence="15">Monomer and homodimer. Part of the essential Sec protein translocation apparatus which comprises SecA, SecYEG and auxiliary proteins SecDF. Other proteins may also be involved.</text>
</comment>
<evidence type="ECO:0000256" key="17">
    <source>
        <dbReference type="SAM" id="MobiDB-lite"/>
    </source>
</evidence>
<dbReference type="PROSITE" id="PS51194">
    <property type="entry name" value="HELICASE_CTER"/>
    <property type="match status" value="1"/>
</dbReference>
<evidence type="ECO:0000256" key="9">
    <source>
        <dbReference type="ARBA" id="ARBA00022833"/>
    </source>
</evidence>
<feature type="compositionally biased region" description="Polar residues" evidence="17">
    <location>
        <begin position="843"/>
        <end position="852"/>
    </location>
</feature>
<dbReference type="NCBIfam" id="TIGR00963">
    <property type="entry name" value="secA"/>
    <property type="match status" value="1"/>
</dbReference>
<evidence type="ECO:0000256" key="14">
    <source>
        <dbReference type="ARBA" id="ARBA00023136"/>
    </source>
</evidence>
<evidence type="ECO:0000256" key="10">
    <source>
        <dbReference type="ARBA" id="ARBA00022840"/>
    </source>
</evidence>
<evidence type="ECO:0000256" key="5">
    <source>
        <dbReference type="ARBA" id="ARBA00022475"/>
    </source>
</evidence>
<evidence type="ECO:0000259" key="19">
    <source>
        <dbReference type="PROSITE" id="PS51194"/>
    </source>
</evidence>
<keyword evidence="22" id="KW-1185">Reference proteome</keyword>
<evidence type="ECO:0000256" key="11">
    <source>
        <dbReference type="ARBA" id="ARBA00022927"/>
    </source>
</evidence>
<evidence type="ECO:0000313" key="21">
    <source>
        <dbReference type="EMBL" id="MEJ2885394.1"/>
    </source>
</evidence>
<dbReference type="CDD" id="cd17928">
    <property type="entry name" value="DEXDc_SecA"/>
    <property type="match status" value="1"/>
</dbReference>
<keyword evidence="6 15" id="KW-0963">Cytoplasm</keyword>
<dbReference type="Gene3D" id="1.10.3060.10">
    <property type="entry name" value="Helical scaffold and wing domains of SecA"/>
    <property type="match status" value="1"/>
</dbReference>